<accession>A0A2P2QXI3</accession>
<proteinExistence type="predicted"/>
<protein>
    <submittedName>
        <fullName evidence="1">Uncharacterized protein</fullName>
    </submittedName>
</protein>
<reference evidence="1" key="1">
    <citation type="submission" date="2018-02" db="EMBL/GenBank/DDBJ databases">
        <title>Rhizophora mucronata_Transcriptome.</title>
        <authorList>
            <person name="Meera S.P."/>
            <person name="Sreeshan A."/>
            <person name="Augustine A."/>
        </authorList>
    </citation>
    <scope>NUCLEOTIDE SEQUENCE</scope>
    <source>
        <tissue evidence="1">Leaf</tissue>
    </source>
</reference>
<sequence length="31" mass="3615">MPYEISLKDLLINFLSYSSLNLQCSIFPYAM</sequence>
<evidence type="ECO:0000313" key="1">
    <source>
        <dbReference type="EMBL" id="MBX71657.1"/>
    </source>
</evidence>
<dbReference type="AlphaFoldDB" id="A0A2P2QXI3"/>
<organism evidence="1">
    <name type="scientific">Rhizophora mucronata</name>
    <name type="common">Asiatic mangrove</name>
    <dbReference type="NCBI Taxonomy" id="61149"/>
    <lineage>
        <taxon>Eukaryota</taxon>
        <taxon>Viridiplantae</taxon>
        <taxon>Streptophyta</taxon>
        <taxon>Embryophyta</taxon>
        <taxon>Tracheophyta</taxon>
        <taxon>Spermatophyta</taxon>
        <taxon>Magnoliopsida</taxon>
        <taxon>eudicotyledons</taxon>
        <taxon>Gunneridae</taxon>
        <taxon>Pentapetalae</taxon>
        <taxon>rosids</taxon>
        <taxon>fabids</taxon>
        <taxon>Malpighiales</taxon>
        <taxon>Rhizophoraceae</taxon>
        <taxon>Rhizophora</taxon>
    </lineage>
</organism>
<dbReference type="EMBL" id="GGEC01091173">
    <property type="protein sequence ID" value="MBX71657.1"/>
    <property type="molecule type" value="Transcribed_RNA"/>
</dbReference>
<name>A0A2P2QXI3_RHIMU</name>